<dbReference type="Proteomes" id="UP000001294">
    <property type="component" value="Unassembled WGS sequence"/>
</dbReference>
<organism evidence="2 3">
    <name type="scientific">Talaromyces marneffei (strain ATCC 18224 / CBS 334.59 / QM 7333)</name>
    <name type="common">Penicillium marneffei</name>
    <dbReference type="NCBI Taxonomy" id="441960"/>
    <lineage>
        <taxon>Eukaryota</taxon>
        <taxon>Fungi</taxon>
        <taxon>Dikarya</taxon>
        <taxon>Ascomycota</taxon>
        <taxon>Pezizomycotina</taxon>
        <taxon>Eurotiomycetes</taxon>
        <taxon>Eurotiomycetidae</taxon>
        <taxon>Eurotiales</taxon>
        <taxon>Trichocomaceae</taxon>
        <taxon>Talaromyces</taxon>
        <taxon>Talaromyces sect. Talaromyces</taxon>
    </lineage>
</organism>
<reference evidence="3" key="1">
    <citation type="journal article" date="2015" name="Genome Announc.">
        <title>Genome sequence of the AIDS-associated pathogen Penicillium marneffei (ATCC18224) and its near taxonomic relative Talaromyces stipitatus (ATCC10500).</title>
        <authorList>
            <person name="Nierman W.C."/>
            <person name="Fedorova-Abrams N.D."/>
            <person name="Andrianopoulos A."/>
        </authorList>
    </citation>
    <scope>NUCLEOTIDE SEQUENCE [LARGE SCALE GENOMIC DNA]</scope>
    <source>
        <strain evidence="3">ATCC 18224 / CBS 334.59 / QM 7333</strain>
    </source>
</reference>
<dbReference type="EMBL" id="DS995899">
    <property type="protein sequence ID" value="EEA27564.1"/>
    <property type="molecule type" value="Genomic_DNA"/>
</dbReference>
<dbReference type="AlphaFoldDB" id="B6Q668"/>
<name>B6Q668_TALMQ</name>
<feature type="region of interest" description="Disordered" evidence="1">
    <location>
        <begin position="1"/>
        <end position="21"/>
    </location>
</feature>
<evidence type="ECO:0000313" key="2">
    <source>
        <dbReference type="EMBL" id="EEA27564.1"/>
    </source>
</evidence>
<evidence type="ECO:0000256" key="1">
    <source>
        <dbReference type="SAM" id="MobiDB-lite"/>
    </source>
</evidence>
<feature type="region of interest" description="Disordered" evidence="1">
    <location>
        <begin position="241"/>
        <end position="285"/>
    </location>
</feature>
<protein>
    <submittedName>
        <fullName evidence="2">Uncharacterized protein</fullName>
    </submittedName>
</protein>
<dbReference type="VEuPathDB" id="FungiDB:PMAA_024340"/>
<feature type="compositionally biased region" description="Polar residues" evidence="1">
    <location>
        <begin position="66"/>
        <end position="78"/>
    </location>
</feature>
<evidence type="ECO:0000313" key="3">
    <source>
        <dbReference type="Proteomes" id="UP000001294"/>
    </source>
</evidence>
<feature type="compositionally biased region" description="Low complexity" evidence="1">
    <location>
        <begin position="159"/>
        <end position="168"/>
    </location>
</feature>
<accession>B6Q668</accession>
<dbReference type="PhylomeDB" id="B6Q668"/>
<proteinExistence type="predicted"/>
<feature type="region of interest" description="Disordered" evidence="1">
    <location>
        <begin position="66"/>
        <end position="100"/>
    </location>
</feature>
<sequence>MEDLSSLEGPPMQDGRFTPISFPMSPVSPESTYIAYNPLRDVPVSPLTSATRSVYARSSISSIPGANQVTPLRNSRSHSALRDVTDVPPRPASTDNANCTSTPFWLLVNGSLVWVEELQLWVLWDDVVTSHNLGTYYSQQQTRQQQQQQQHQEQEQEQEQQQQQQQRQSGRGIRTWKSLPPLPHEVHHLLPIPMDVGPSFDPNDRIQRRDPFGAQNNLTNARIRLQWASLAGQLAPHISSADRIPTDPLPQHSHTELYPQSLRPAQPSPPQTQPSQQGNSYHYYT</sequence>
<dbReference type="OrthoDB" id="4227272at2759"/>
<feature type="region of interest" description="Disordered" evidence="1">
    <location>
        <begin position="147"/>
        <end position="179"/>
    </location>
</feature>
<keyword evidence="3" id="KW-1185">Reference proteome</keyword>
<gene>
    <name evidence="2" type="ORF">PMAA_024340</name>
</gene>